<keyword evidence="1" id="KW-0285">Flavoprotein</keyword>
<accession>A0AA97FBZ2</accession>
<keyword evidence="5" id="KW-1185">Reference proteome</keyword>
<proteinExistence type="predicted"/>
<evidence type="ECO:0000313" key="4">
    <source>
        <dbReference type="EMBL" id="WOF15248.1"/>
    </source>
</evidence>
<dbReference type="SUPFAM" id="SSF51905">
    <property type="entry name" value="FAD/NAD(P)-binding domain"/>
    <property type="match status" value="1"/>
</dbReference>
<dbReference type="Gene3D" id="3.50.50.60">
    <property type="entry name" value="FAD/NAD(P)-binding domain"/>
    <property type="match status" value="1"/>
</dbReference>
<dbReference type="GO" id="GO:0050660">
    <property type="term" value="F:flavin adenine dinucleotide binding"/>
    <property type="evidence" value="ECO:0007669"/>
    <property type="project" value="TreeGrafter"/>
</dbReference>
<evidence type="ECO:0000313" key="5">
    <source>
        <dbReference type="Proteomes" id="UP001301797"/>
    </source>
</evidence>
<evidence type="ECO:0000256" key="2">
    <source>
        <dbReference type="ARBA" id="ARBA00022827"/>
    </source>
</evidence>
<dbReference type="InterPro" id="IPR023753">
    <property type="entry name" value="FAD/NAD-binding_dom"/>
</dbReference>
<dbReference type="EMBL" id="CP043875">
    <property type="protein sequence ID" value="WOF15248.1"/>
    <property type="molecule type" value="Genomic_DNA"/>
</dbReference>
<reference evidence="4 5" key="1">
    <citation type="submission" date="2019-09" db="EMBL/GenBank/DDBJ databases">
        <title>The complete genome of Methanoplanus sp. FWC-SCC4.</title>
        <authorList>
            <person name="Chen S.-C."/>
            <person name="Zhou Y.-Z."/>
            <person name="Lai M.-C."/>
        </authorList>
    </citation>
    <scope>NUCLEOTIDE SEQUENCE [LARGE SCALE GENOMIC DNA]</scope>
    <source>
        <strain evidence="4 5">FWC-SCC4</strain>
    </source>
</reference>
<dbReference type="InterPro" id="IPR036188">
    <property type="entry name" value="FAD/NAD-bd_sf"/>
</dbReference>
<dbReference type="Pfam" id="PF07992">
    <property type="entry name" value="Pyr_redox_2"/>
    <property type="match status" value="1"/>
</dbReference>
<dbReference type="Proteomes" id="UP001301797">
    <property type="component" value="Chromosome"/>
</dbReference>
<dbReference type="PRINTS" id="PR00411">
    <property type="entry name" value="PNDRDTASEI"/>
</dbReference>
<keyword evidence="2" id="KW-0274">FAD</keyword>
<dbReference type="InterPro" id="IPR016156">
    <property type="entry name" value="FAD/NAD-linked_Rdtase_dimer_sf"/>
</dbReference>
<dbReference type="SUPFAM" id="SSF55424">
    <property type="entry name" value="FAD/NAD-linked reductases, dimerisation (C-terminal) domain"/>
    <property type="match status" value="1"/>
</dbReference>
<dbReference type="GeneID" id="85228586"/>
<evidence type="ECO:0000256" key="1">
    <source>
        <dbReference type="ARBA" id="ARBA00022630"/>
    </source>
</evidence>
<organism evidence="4 5">
    <name type="scientific">Methanochimaera problematica</name>
    <dbReference type="NCBI Taxonomy" id="2609417"/>
    <lineage>
        <taxon>Archaea</taxon>
        <taxon>Methanobacteriati</taxon>
        <taxon>Methanobacteriota</taxon>
        <taxon>Stenosarchaea group</taxon>
        <taxon>Methanomicrobia</taxon>
        <taxon>Methanomicrobiales</taxon>
        <taxon>Methanomicrobiaceae</taxon>
        <taxon>Methanochimaera</taxon>
    </lineage>
</organism>
<gene>
    <name evidence="4" type="ORF">F1737_00415</name>
</gene>
<evidence type="ECO:0000259" key="3">
    <source>
        <dbReference type="Pfam" id="PF07992"/>
    </source>
</evidence>
<dbReference type="GO" id="GO:0004148">
    <property type="term" value="F:dihydrolipoyl dehydrogenase (NADH) activity"/>
    <property type="evidence" value="ECO:0007669"/>
    <property type="project" value="TreeGrafter"/>
</dbReference>
<dbReference type="PRINTS" id="PR00368">
    <property type="entry name" value="FADPNR"/>
</dbReference>
<sequence length="442" mass="47282">MITVIGGGPSGRMGAIHLALAGEKVRLIEKRGALGGQCLHQGCMVICGLNDAARIVTDSKNLRNLSVFNTVPEVSLNSLWTRMNKIQSVISGILDKETIDAGVELINGEAFVDGSNITLNGEKLDTDKILITTGSRPIIPEIPGIHLKGIYNPHSIFSLKEVPEKLTIIGGGVIASEYAQIFSAFGAEVTMVIRSSLLRGKPDLMRTAAFKELGDVNIREYTLLKEICGETLVESVKISGNGKEEEIPSDAVLIASGLRPNSDCIKGIKKGESGEILVNENYETSVKGVYAAGDVTGAPFMTPVARMEGTSAAKSILGQTPEKLPSFIPQSVKLHYEHSFCRTNNDNSKAVSLPAPSGPGSFWSVPKRYTGKSLIEYEKDTGRLTGMYLGAPSSAPVAAYIAYMMEKGASIADFNRFIEVHPSTDGISVLLKYAGYLENGGK</sequence>
<dbReference type="AlphaFoldDB" id="A0AA97FBZ2"/>
<dbReference type="GO" id="GO:0006103">
    <property type="term" value="P:2-oxoglutarate metabolic process"/>
    <property type="evidence" value="ECO:0007669"/>
    <property type="project" value="TreeGrafter"/>
</dbReference>
<protein>
    <submittedName>
        <fullName evidence="4">NAD(P)/FAD-dependent oxidoreductase</fullName>
    </submittedName>
</protein>
<dbReference type="InterPro" id="IPR050151">
    <property type="entry name" value="Class-I_Pyr_Nuc-Dis_Oxidored"/>
</dbReference>
<dbReference type="RefSeq" id="WP_317136816.1">
    <property type="nucleotide sequence ID" value="NZ_CP043875.1"/>
</dbReference>
<dbReference type="PANTHER" id="PTHR22912">
    <property type="entry name" value="DISULFIDE OXIDOREDUCTASE"/>
    <property type="match status" value="1"/>
</dbReference>
<dbReference type="KEGG" id="mefw:F1737_00415"/>
<dbReference type="PANTHER" id="PTHR22912:SF151">
    <property type="entry name" value="DIHYDROLIPOYL DEHYDROGENASE, MITOCHONDRIAL"/>
    <property type="match status" value="1"/>
</dbReference>
<feature type="domain" description="FAD/NAD(P)-binding" evidence="3">
    <location>
        <begin position="2"/>
        <end position="309"/>
    </location>
</feature>
<name>A0AA97FBZ2_9EURY</name>